<dbReference type="AlphaFoldDB" id="B8AYK0"/>
<evidence type="ECO:0000313" key="4">
    <source>
        <dbReference type="Proteomes" id="UP000007015"/>
    </source>
</evidence>
<dbReference type="HOGENOM" id="CLU_016217_0_0_1"/>
<dbReference type="Gramene" id="BGIOSGA018030-TA">
    <property type="protein sequence ID" value="BGIOSGA018030-PA"/>
    <property type="gene ID" value="BGIOSGA018030"/>
</dbReference>
<evidence type="ECO:0000259" key="2">
    <source>
        <dbReference type="Pfam" id="PF08729"/>
    </source>
</evidence>
<dbReference type="GO" id="GO:0006325">
    <property type="term" value="P:chromatin organization"/>
    <property type="evidence" value="ECO:0007669"/>
    <property type="project" value="TreeGrafter"/>
</dbReference>
<feature type="region of interest" description="Disordered" evidence="1">
    <location>
        <begin position="1"/>
        <end position="25"/>
    </location>
</feature>
<feature type="compositionally biased region" description="Polar residues" evidence="1">
    <location>
        <begin position="142"/>
        <end position="153"/>
    </location>
</feature>
<proteinExistence type="predicted"/>
<gene>
    <name evidence="3" type="ORF">OsI_20017</name>
</gene>
<reference evidence="3 4" key="1">
    <citation type="journal article" date="2005" name="PLoS Biol.">
        <title>The genomes of Oryza sativa: a history of duplications.</title>
        <authorList>
            <person name="Yu J."/>
            <person name="Wang J."/>
            <person name="Lin W."/>
            <person name="Li S."/>
            <person name="Li H."/>
            <person name="Zhou J."/>
            <person name="Ni P."/>
            <person name="Dong W."/>
            <person name="Hu S."/>
            <person name="Zeng C."/>
            <person name="Zhang J."/>
            <person name="Zhang Y."/>
            <person name="Li R."/>
            <person name="Xu Z."/>
            <person name="Li S."/>
            <person name="Li X."/>
            <person name="Zheng H."/>
            <person name="Cong L."/>
            <person name="Lin L."/>
            <person name="Yin J."/>
            <person name="Geng J."/>
            <person name="Li G."/>
            <person name="Shi J."/>
            <person name="Liu J."/>
            <person name="Lv H."/>
            <person name="Li J."/>
            <person name="Wang J."/>
            <person name="Deng Y."/>
            <person name="Ran L."/>
            <person name="Shi X."/>
            <person name="Wang X."/>
            <person name="Wu Q."/>
            <person name="Li C."/>
            <person name="Ren X."/>
            <person name="Wang J."/>
            <person name="Wang X."/>
            <person name="Li D."/>
            <person name="Liu D."/>
            <person name="Zhang X."/>
            <person name="Ji Z."/>
            <person name="Zhao W."/>
            <person name="Sun Y."/>
            <person name="Zhang Z."/>
            <person name="Bao J."/>
            <person name="Han Y."/>
            <person name="Dong L."/>
            <person name="Ji J."/>
            <person name="Chen P."/>
            <person name="Wu S."/>
            <person name="Liu J."/>
            <person name="Xiao Y."/>
            <person name="Bu D."/>
            <person name="Tan J."/>
            <person name="Yang L."/>
            <person name="Ye C."/>
            <person name="Zhang J."/>
            <person name="Xu J."/>
            <person name="Zhou Y."/>
            <person name="Yu Y."/>
            <person name="Zhang B."/>
            <person name="Zhuang S."/>
            <person name="Wei H."/>
            <person name="Liu B."/>
            <person name="Lei M."/>
            <person name="Yu H."/>
            <person name="Li Y."/>
            <person name="Xu H."/>
            <person name="Wei S."/>
            <person name="He X."/>
            <person name="Fang L."/>
            <person name="Zhang Z."/>
            <person name="Zhang Y."/>
            <person name="Huang X."/>
            <person name="Su Z."/>
            <person name="Tong W."/>
            <person name="Li J."/>
            <person name="Tong Z."/>
            <person name="Li S."/>
            <person name="Ye J."/>
            <person name="Wang L."/>
            <person name="Fang L."/>
            <person name="Lei T."/>
            <person name="Chen C."/>
            <person name="Chen H."/>
            <person name="Xu Z."/>
            <person name="Li H."/>
            <person name="Huang H."/>
            <person name="Zhang F."/>
            <person name="Xu H."/>
            <person name="Li N."/>
            <person name="Zhao C."/>
            <person name="Li S."/>
            <person name="Dong L."/>
            <person name="Huang Y."/>
            <person name="Li L."/>
            <person name="Xi Y."/>
            <person name="Qi Q."/>
            <person name="Li W."/>
            <person name="Zhang B."/>
            <person name="Hu W."/>
            <person name="Zhang Y."/>
            <person name="Tian X."/>
            <person name="Jiao Y."/>
            <person name="Liang X."/>
            <person name="Jin J."/>
            <person name="Gao L."/>
            <person name="Zheng W."/>
            <person name="Hao B."/>
            <person name="Liu S."/>
            <person name="Wang W."/>
            <person name="Yuan L."/>
            <person name="Cao M."/>
            <person name="McDermott J."/>
            <person name="Samudrala R."/>
            <person name="Wang J."/>
            <person name="Wong G.K."/>
            <person name="Yang H."/>
        </authorList>
    </citation>
    <scope>NUCLEOTIDE SEQUENCE [LARGE SCALE GENOMIC DNA]</scope>
    <source>
        <strain evidence="4">cv. 93-11</strain>
    </source>
</reference>
<dbReference type="Pfam" id="PF08729">
    <property type="entry name" value="HUN"/>
    <property type="match status" value="1"/>
</dbReference>
<feature type="compositionally biased region" description="Polar residues" evidence="1">
    <location>
        <begin position="13"/>
        <end position="25"/>
    </location>
</feature>
<feature type="compositionally biased region" description="Low complexity" evidence="1">
    <location>
        <begin position="555"/>
        <end position="564"/>
    </location>
</feature>
<organism evidence="3 4">
    <name type="scientific">Oryza sativa subsp. indica</name>
    <name type="common">Rice</name>
    <dbReference type="NCBI Taxonomy" id="39946"/>
    <lineage>
        <taxon>Eukaryota</taxon>
        <taxon>Viridiplantae</taxon>
        <taxon>Streptophyta</taxon>
        <taxon>Embryophyta</taxon>
        <taxon>Tracheophyta</taxon>
        <taxon>Spermatophyta</taxon>
        <taxon>Magnoliopsida</taxon>
        <taxon>Liliopsida</taxon>
        <taxon>Poales</taxon>
        <taxon>Poaceae</taxon>
        <taxon>BOP clade</taxon>
        <taxon>Oryzoideae</taxon>
        <taxon>Oryzeae</taxon>
        <taxon>Oryzinae</taxon>
        <taxon>Oryza</taxon>
        <taxon>Oryza sativa</taxon>
    </lineage>
</organism>
<dbReference type="InterPro" id="IPR014840">
    <property type="entry name" value="HRD"/>
</dbReference>
<accession>B8AYK0</accession>
<dbReference type="Proteomes" id="UP000007015">
    <property type="component" value="Chromosome 5"/>
</dbReference>
<protein>
    <recommendedName>
        <fullName evidence="2">Hpc2-related domain-containing protein</fullName>
    </recommendedName>
</protein>
<dbReference type="GO" id="GO:0005634">
    <property type="term" value="C:nucleus"/>
    <property type="evidence" value="ECO:0007669"/>
    <property type="project" value="TreeGrafter"/>
</dbReference>
<feature type="domain" description="Hpc2-related" evidence="2">
    <location>
        <begin position="45"/>
        <end position="93"/>
    </location>
</feature>
<dbReference type="STRING" id="39946.B8AYK0"/>
<dbReference type="PANTHER" id="PTHR21669:SF26">
    <property type="entry name" value="HPC2-RELATED DOMAIN-CONTAINING PROTEIN"/>
    <property type="match status" value="1"/>
</dbReference>
<dbReference type="EMBL" id="CM000130">
    <property type="protein sequence ID" value="EEC79254.1"/>
    <property type="molecule type" value="Genomic_DNA"/>
</dbReference>
<dbReference type="PANTHER" id="PTHR21669">
    <property type="entry name" value="CAPZ-INTERACTING PROTEIN AND RELATED PROTEINS"/>
    <property type="match status" value="1"/>
</dbReference>
<feature type="compositionally biased region" description="Acidic residues" evidence="1">
    <location>
        <begin position="44"/>
        <end position="61"/>
    </location>
</feature>
<feature type="region of interest" description="Disordered" evidence="1">
    <location>
        <begin position="101"/>
        <end position="156"/>
    </location>
</feature>
<dbReference type="OMA" id="YENHGKE"/>
<sequence length="564" mass="63087">MGNNLSVAEEGQTHPTENDCAQSNRFNSVIEKIERLYMGKNSSDEEDLDDAPDDDQYDTEDSFIDDDELDEYFEVDNFATKHNGYFVNKGKLEQIDFDSVQTVEPKKQRRKDSSSSYIENNKEFAPGSSSYMGTPLRDSKRSTLQTGKSTINGHKSGANGTFEYPYSAYRDKDAPGHLGLQQKITSNGANQDLSKNMHHKEKYNAGQFSGLHASSNIYSTETMHLATKIHTEGSGTKTKGTRLERAIRDLQNIVTEYKPQILDVHEAEANCQVAVKRRLPQEVKQKLAKVARLSANQGKIPEHELINRLMGIVGHLVHRRTLKRNMKEMVQSGLCAKQEKAGKLQQVKMEIYEMVKARLATKPKGAEHKVESIDGFQDPVTHDDRMALRGKSVMDAVLEDRICDLYDLYVEGMDEDKGPQSRKLYLEVRNDQRMKRRLAAAAKLRDSDPAAPQSAQSLQNMTSTHTMYPVVNNGNSQSSRSVDKVNEMSVGAGSDGNRSSTSMKKRKIDSEDRQVNPPKATAELHHHGIEIQKPAKRADEATKVSNLPQTLLAIPSSDSRPSSS</sequence>
<evidence type="ECO:0000313" key="3">
    <source>
        <dbReference type="EMBL" id="EEC79254.1"/>
    </source>
</evidence>
<feature type="region of interest" description="Disordered" evidence="1">
    <location>
        <begin position="488"/>
        <end position="564"/>
    </location>
</feature>
<keyword evidence="4" id="KW-1185">Reference proteome</keyword>
<evidence type="ECO:0000256" key="1">
    <source>
        <dbReference type="SAM" id="MobiDB-lite"/>
    </source>
</evidence>
<name>B8AYK0_ORYSI</name>
<feature type="region of interest" description="Disordered" evidence="1">
    <location>
        <begin position="37"/>
        <end position="61"/>
    </location>
</feature>